<dbReference type="Proteomes" id="UP000712713">
    <property type="component" value="Unassembled WGS sequence"/>
</dbReference>
<evidence type="ECO:0000256" key="1">
    <source>
        <dbReference type="ARBA" id="ARBA00004651"/>
    </source>
</evidence>
<feature type="transmembrane region" description="Helical" evidence="8">
    <location>
        <begin position="288"/>
        <end position="309"/>
    </location>
</feature>
<accession>A0A921ENN3</accession>
<dbReference type="InterPro" id="IPR000522">
    <property type="entry name" value="ABC_transptr_permease_BtuC"/>
</dbReference>
<dbReference type="PANTHER" id="PTHR30472">
    <property type="entry name" value="FERRIC ENTEROBACTIN TRANSPORT SYSTEM PERMEASE PROTEIN"/>
    <property type="match status" value="1"/>
</dbReference>
<evidence type="ECO:0000313" key="9">
    <source>
        <dbReference type="EMBL" id="HJE51723.1"/>
    </source>
</evidence>
<feature type="transmembrane region" description="Helical" evidence="8">
    <location>
        <begin position="22"/>
        <end position="44"/>
    </location>
</feature>
<evidence type="ECO:0000256" key="5">
    <source>
        <dbReference type="ARBA" id="ARBA00022692"/>
    </source>
</evidence>
<keyword evidence="3" id="KW-0813">Transport</keyword>
<dbReference type="AlphaFoldDB" id="A0A921ENN3"/>
<protein>
    <submittedName>
        <fullName evidence="9">Iron chelate uptake ABC transporter family permease subunit</fullName>
    </submittedName>
</protein>
<keyword evidence="4" id="KW-1003">Cell membrane</keyword>
<comment type="subcellular location">
    <subcellularLocation>
        <location evidence="1">Cell membrane</location>
        <topology evidence="1">Multi-pass membrane protein</topology>
    </subcellularLocation>
</comment>
<keyword evidence="6 8" id="KW-1133">Transmembrane helix</keyword>
<evidence type="ECO:0000256" key="3">
    <source>
        <dbReference type="ARBA" id="ARBA00022448"/>
    </source>
</evidence>
<feature type="transmembrane region" description="Helical" evidence="8">
    <location>
        <begin position="246"/>
        <end position="276"/>
    </location>
</feature>
<evidence type="ECO:0000256" key="4">
    <source>
        <dbReference type="ARBA" id="ARBA00022475"/>
    </source>
</evidence>
<dbReference type="CDD" id="cd06550">
    <property type="entry name" value="TM_ABC_iron-siderophores_like"/>
    <property type="match status" value="1"/>
</dbReference>
<reference evidence="9" key="1">
    <citation type="journal article" date="2021" name="PeerJ">
        <title>Extensive microbial diversity within the chicken gut microbiome revealed by metagenomics and culture.</title>
        <authorList>
            <person name="Gilroy R."/>
            <person name="Ravi A."/>
            <person name="Getino M."/>
            <person name="Pursley I."/>
            <person name="Horton D.L."/>
            <person name="Alikhan N.F."/>
            <person name="Baker D."/>
            <person name="Gharbi K."/>
            <person name="Hall N."/>
            <person name="Watson M."/>
            <person name="Adriaenssens E.M."/>
            <person name="Foster-Nyarko E."/>
            <person name="Jarju S."/>
            <person name="Secka A."/>
            <person name="Antonio M."/>
            <person name="Oren A."/>
            <person name="Chaudhuri R.R."/>
            <person name="La Ragione R."/>
            <person name="Hildebrand F."/>
            <person name="Pallen M.J."/>
        </authorList>
    </citation>
    <scope>NUCLEOTIDE SEQUENCE</scope>
    <source>
        <strain evidence="9">ChiGjej3B3-7470</strain>
    </source>
</reference>
<dbReference type="GO" id="GO:0022857">
    <property type="term" value="F:transmembrane transporter activity"/>
    <property type="evidence" value="ECO:0007669"/>
    <property type="project" value="InterPro"/>
</dbReference>
<evidence type="ECO:0000256" key="8">
    <source>
        <dbReference type="SAM" id="Phobius"/>
    </source>
</evidence>
<gene>
    <name evidence="9" type="ORF">K8V15_07065</name>
</gene>
<dbReference type="PANTHER" id="PTHR30472:SF27">
    <property type="entry name" value="PETROBACTIN IMPORT SYSTEM PERMEASE PROTEIN YCLN"/>
    <property type="match status" value="1"/>
</dbReference>
<dbReference type="Gene3D" id="1.10.3470.10">
    <property type="entry name" value="ABC transporter involved in vitamin B12 uptake, BtuC"/>
    <property type="match status" value="1"/>
</dbReference>
<dbReference type="GO" id="GO:0005886">
    <property type="term" value="C:plasma membrane"/>
    <property type="evidence" value="ECO:0007669"/>
    <property type="project" value="UniProtKB-SubCell"/>
</dbReference>
<reference evidence="9" key="2">
    <citation type="submission" date="2021-09" db="EMBL/GenBank/DDBJ databases">
        <authorList>
            <person name="Gilroy R."/>
        </authorList>
    </citation>
    <scope>NUCLEOTIDE SEQUENCE</scope>
    <source>
        <strain evidence="9">ChiGjej3B3-7470</strain>
    </source>
</reference>
<sequence>MTLTTATAQPQASEPAGRPLNWGWLGGFAALVALAAVSLFVGVADLSPTDFLTGEATEQQRLNLFASRIPRTVAVLLAGAALALSGLLMQLLVRNRFVEPSTVGTSESAGVGILIAVMLFPSAPLWLKMLIAVLTALAGTALFIRLIRSLPPTAPIVAVPLVGIMLAGVIAAGTTFVAYQFDLLQSLGIWMQGDFSGVLRGRYELLWLLAAVGVVLWLFADRFTVASLGEEQATSLGLSYKTTLNLGLALVAVASAITLVVVGSIGFVGLIIPNLIAMWRGDNLRRNIGWTALAGAGFVLVCDLLARTINFPYEIPVGTISGALGGIIFLSLLLTGKMRTSR</sequence>
<evidence type="ECO:0000256" key="2">
    <source>
        <dbReference type="ARBA" id="ARBA00007935"/>
    </source>
</evidence>
<evidence type="ECO:0000256" key="6">
    <source>
        <dbReference type="ARBA" id="ARBA00022989"/>
    </source>
</evidence>
<evidence type="ECO:0000256" key="7">
    <source>
        <dbReference type="ARBA" id="ARBA00023136"/>
    </source>
</evidence>
<dbReference type="GO" id="GO:0033214">
    <property type="term" value="P:siderophore-iron import into cell"/>
    <property type="evidence" value="ECO:0007669"/>
    <property type="project" value="TreeGrafter"/>
</dbReference>
<evidence type="ECO:0000313" key="10">
    <source>
        <dbReference type="Proteomes" id="UP000712713"/>
    </source>
</evidence>
<comment type="caution">
    <text evidence="9">The sequence shown here is derived from an EMBL/GenBank/DDBJ whole genome shotgun (WGS) entry which is preliminary data.</text>
</comment>
<dbReference type="InterPro" id="IPR037294">
    <property type="entry name" value="ABC_BtuC-like"/>
</dbReference>
<proteinExistence type="inferred from homology"/>
<comment type="similarity">
    <text evidence="2">Belongs to the binding-protein-dependent transport system permease family. FecCD subfamily.</text>
</comment>
<organism evidence="9 10">
    <name type="scientific">Tessaracoccus flavescens</name>
    <dbReference type="NCBI Taxonomy" id="399497"/>
    <lineage>
        <taxon>Bacteria</taxon>
        <taxon>Bacillati</taxon>
        <taxon>Actinomycetota</taxon>
        <taxon>Actinomycetes</taxon>
        <taxon>Propionibacteriales</taxon>
        <taxon>Propionibacteriaceae</taxon>
        <taxon>Tessaracoccus</taxon>
    </lineage>
</organism>
<keyword evidence="7 8" id="KW-0472">Membrane</keyword>
<dbReference type="EMBL" id="DYZF01000181">
    <property type="protein sequence ID" value="HJE51723.1"/>
    <property type="molecule type" value="Genomic_DNA"/>
</dbReference>
<feature type="transmembrane region" description="Helical" evidence="8">
    <location>
        <begin position="73"/>
        <end position="93"/>
    </location>
</feature>
<feature type="transmembrane region" description="Helical" evidence="8">
    <location>
        <begin position="202"/>
        <end position="220"/>
    </location>
</feature>
<feature type="transmembrane region" description="Helical" evidence="8">
    <location>
        <begin position="315"/>
        <end position="334"/>
    </location>
</feature>
<dbReference type="Pfam" id="PF01032">
    <property type="entry name" value="FecCD"/>
    <property type="match status" value="1"/>
</dbReference>
<feature type="transmembrane region" description="Helical" evidence="8">
    <location>
        <begin position="130"/>
        <end position="148"/>
    </location>
</feature>
<dbReference type="SUPFAM" id="SSF81345">
    <property type="entry name" value="ABC transporter involved in vitamin B12 uptake, BtuC"/>
    <property type="match status" value="1"/>
</dbReference>
<feature type="transmembrane region" description="Helical" evidence="8">
    <location>
        <begin position="154"/>
        <end position="181"/>
    </location>
</feature>
<name>A0A921ENN3_9ACTN</name>
<keyword evidence="5 8" id="KW-0812">Transmembrane</keyword>